<protein>
    <submittedName>
        <fullName evidence="2">Protein containing BRO</fullName>
    </submittedName>
</protein>
<dbReference type="Proteomes" id="UP000033423">
    <property type="component" value="Unassembled WGS sequence"/>
</dbReference>
<evidence type="ECO:0000313" key="3">
    <source>
        <dbReference type="Proteomes" id="UP000033423"/>
    </source>
</evidence>
<proteinExistence type="predicted"/>
<name>A0A0F3GJ68_9BACT</name>
<dbReference type="EMBL" id="LACI01002527">
    <property type="protein sequence ID" value="KJU81862.1"/>
    <property type="molecule type" value="Genomic_DNA"/>
</dbReference>
<evidence type="ECO:0000259" key="1">
    <source>
        <dbReference type="PROSITE" id="PS51750"/>
    </source>
</evidence>
<dbReference type="InterPro" id="IPR003497">
    <property type="entry name" value="BRO_N_domain"/>
</dbReference>
<dbReference type="AlphaFoldDB" id="A0A0F3GJ68"/>
<gene>
    <name evidence="2" type="ORF">MBAV_005947</name>
</gene>
<organism evidence="2 3">
    <name type="scientific">Candidatus Magnetobacterium bavaricum</name>
    <dbReference type="NCBI Taxonomy" id="29290"/>
    <lineage>
        <taxon>Bacteria</taxon>
        <taxon>Pseudomonadati</taxon>
        <taxon>Nitrospirota</taxon>
        <taxon>Thermodesulfovibrionia</taxon>
        <taxon>Thermodesulfovibrionales</taxon>
        <taxon>Candidatus Magnetobacteriaceae</taxon>
        <taxon>Candidatus Magnetobacterium</taxon>
    </lineage>
</organism>
<keyword evidence="3" id="KW-1185">Reference proteome</keyword>
<dbReference type="Pfam" id="PF02498">
    <property type="entry name" value="Bro-N"/>
    <property type="match status" value="1"/>
</dbReference>
<reference evidence="2 3" key="1">
    <citation type="submission" date="2015-02" db="EMBL/GenBank/DDBJ databases">
        <title>Single-cell genomics of uncultivated deep-branching MTB reveals a conserved set of magnetosome genes.</title>
        <authorList>
            <person name="Kolinko S."/>
            <person name="Richter M."/>
            <person name="Glockner F.O."/>
            <person name="Brachmann A."/>
            <person name="Schuler D."/>
        </authorList>
    </citation>
    <scope>NUCLEOTIDE SEQUENCE [LARGE SCALE GENOMIC DNA]</scope>
    <source>
        <strain evidence="2">TM-1</strain>
    </source>
</reference>
<accession>A0A0F3GJ68</accession>
<sequence>MTTQSTNTSLLSPQDIQNVNGEYCLTAKQIAQGLGYPNVDGIHKLYSRHQDELNPYKGSVTSTDPSGGPQEVTVYTEEGIYIICMLARTPKAKEFRKQVAAILKGLRQQQIRELESSVHALTEKVHGLETAQQMTCDGEFLTVQRYGSLAVVNWTNKTQAVFNATAIDFFIEALSLRAPNGRENMTGMVARVGINNAAIALDHNVNLAERFTYLNNEIPVFFIERGKPSQC</sequence>
<feature type="domain" description="Bro-N" evidence="1">
    <location>
        <begin position="1"/>
        <end position="110"/>
    </location>
</feature>
<dbReference type="PATRIC" id="fig|29290.4.peg.7862"/>
<dbReference type="PROSITE" id="PS51750">
    <property type="entry name" value="BRO_N"/>
    <property type="match status" value="1"/>
</dbReference>
<evidence type="ECO:0000313" key="2">
    <source>
        <dbReference type="EMBL" id="KJU81862.1"/>
    </source>
</evidence>
<dbReference type="SMART" id="SM01040">
    <property type="entry name" value="Bro-N"/>
    <property type="match status" value="1"/>
</dbReference>
<comment type="caution">
    <text evidence="2">The sequence shown here is derived from an EMBL/GenBank/DDBJ whole genome shotgun (WGS) entry which is preliminary data.</text>
</comment>